<dbReference type="GO" id="GO:0016709">
    <property type="term" value="F:oxidoreductase activity, acting on paired donors, with incorporation or reduction of molecular oxygen, NAD(P)H as one donor, and incorporation of one atom of oxygen"/>
    <property type="evidence" value="ECO:0007669"/>
    <property type="project" value="UniProtKB-ARBA"/>
</dbReference>
<comment type="caution">
    <text evidence="8">The sequence shown here is derived from an EMBL/GenBank/DDBJ whole genome shotgun (WGS) entry which is preliminary data.</text>
</comment>
<keyword evidence="3" id="KW-0611">Plant defense</keyword>
<evidence type="ECO:0000256" key="2">
    <source>
        <dbReference type="ARBA" id="ARBA00022723"/>
    </source>
</evidence>
<protein>
    <recommendedName>
        <fullName evidence="10">Cytochrome P450</fullName>
    </recommendedName>
</protein>
<dbReference type="PANTHER" id="PTHR47950:SF44">
    <property type="entry name" value="CYTOCHROME P450, FAMILY 76, SUBFAMILY C, POLYPEPTIDE 5-RELATED"/>
    <property type="match status" value="1"/>
</dbReference>
<dbReference type="GO" id="GO:0051502">
    <property type="term" value="P:diterpene phytoalexin biosynthetic process"/>
    <property type="evidence" value="ECO:0007669"/>
    <property type="project" value="UniProtKB-ARBA"/>
</dbReference>
<keyword evidence="7" id="KW-0472">Membrane</keyword>
<sequence length="512" mass="56550">MEMEMSSEVVISWLPWATLAVSLLYCLTVWRRRTGGGRPLPPGPAPLPLIGNLHNLRAGVLHHTLTSLARVHGPVMMLKLGLSTAVVLSSRDAAREAFTKQDRRIAARPVPDANRAGGFADRSMIFLLSSNPLCKAIRGIHGTHYFSPRSLAAACTVRERKVRDMVAYFRRRAGTVVDIRRTVYGCVLNLLSNTTFSVDVVDDLGGADEAIHGDGAGGLRELVHELVNGVTRPNVSDYFPFLRALDLQGLRRATGRRFEKLFGILDDVIDRRSASKQKRGDYLDSLLDLVSAGKITRDTVPIMLVDVFVAGGDTMTVSVEWAMAVLLRNPSAMAKVRAEIKDVLGGKEVIEEADAERLPYLQAAWKETMRLHPVGPLLVPRMATEDGVEIGGYAVPKGSTVLFNAWAIMRDPELWERPEEFSPERFLHGRAEEFDLRGKEYFEFTPFGSGRRICPGLPLAERVVPFMLASLLHAFDWQLPDGMSADELDMSETFSTANVRAVPLKAVPVLLT</sequence>
<dbReference type="Pfam" id="PF00067">
    <property type="entry name" value="p450"/>
    <property type="match status" value="1"/>
</dbReference>
<comment type="similarity">
    <text evidence="1 6">Belongs to the cytochrome P450 family.</text>
</comment>
<dbReference type="InterPro" id="IPR017972">
    <property type="entry name" value="Cyt_P450_CS"/>
</dbReference>
<evidence type="ECO:0000256" key="6">
    <source>
        <dbReference type="RuleBase" id="RU000461"/>
    </source>
</evidence>
<name>A0A8J5V1K3_ZIZPA</name>
<feature type="transmembrane region" description="Helical" evidence="7">
    <location>
        <begin position="12"/>
        <end position="30"/>
    </location>
</feature>
<evidence type="ECO:0000313" key="8">
    <source>
        <dbReference type="EMBL" id="KAG8046605.1"/>
    </source>
</evidence>
<dbReference type="Proteomes" id="UP000729402">
    <property type="component" value="Unassembled WGS sequence"/>
</dbReference>
<keyword evidence="4 6" id="KW-0560">Oxidoreductase</keyword>
<dbReference type="GO" id="GO:0006952">
    <property type="term" value="P:defense response"/>
    <property type="evidence" value="ECO:0007669"/>
    <property type="project" value="UniProtKB-KW"/>
</dbReference>
<dbReference type="EMBL" id="JAAALK010000290">
    <property type="protein sequence ID" value="KAG8046605.1"/>
    <property type="molecule type" value="Genomic_DNA"/>
</dbReference>
<evidence type="ECO:0000256" key="1">
    <source>
        <dbReference type="ARBA" id="ARBA00010617"/>
    </source>
</evidence>
<proteinExistence type="inferred from homology"/>
<dbReference type="PANTHER" id="PTHR47950">
    <property type="entry name" value="CYTOCHROME P450, FAMILY 76, SUBFAMILY C, POLYPEPTIDE 5-RELATED"/>
    <property type="match status" value="1"/>
</dbReference>
<evidence type="ECO:0000256" key="5">
    <source>
        <dbReference type="ARBA" id="ARBA00023004"/>
    </source>
</evidence>
<dbReference type="InterPro" id="IPR001128">
    <property type="entry name" value="Cyt_P450"/>
</dbReference>
<evidence type="ECO:0000256" key="7">
    <source>
        <dbReference type="SAM" id="Phobius"/>
    </source>
</evidence>
<keyword evidence="6" id="KW-0349">Heme</keyword>
<reference evidence="8" key="1">
    <citation type="journal article" date="2021" name="bioRxiv">
        <title>Whole Genome Assembly and Annotation of Northern Wild Rice, Zizania palustris L., Supports a Whole Genome Duplication in the Zizania Genus.</title>
        <authorList>
            <person name="Haas M."/>
            <person name="Kono T."/>
            <person name="Macchietto M."/>
            <person name="Millas R."/>
            <person name="McGilp L."/>
            <person name="Shao M."/>
            <person name="Duquette J."/>
            <person name="Hirsch C.N."/>
            <person name="Kimball J."/>
        </authorList>
    </citation>
    <scope>NUCLEOTIDE SEQUENCE</scope>
    <source>
        <tissue evidence="8">Fresh leaf tissue</tissue>
    </source>
</reference>
<gene>
    <name evidence="8" type="ORF">GUJ93_ZPchr0008g13919</name>
</gene>
<dbReference type="GO" id="GO:0020037">
    <property type="term" value="F:heme binding"/>
    <property type="evidence" value="ECO:0007669"/>
    <property type="project" value="InterPro"/>
</dbReference>
<evidence type="ECO:0000256" key="3">
    <source>
        <dbReference type="ARBA" id="ARBA00022821"/>
    </source>
</evidence>
<keyword evidence="2 6" id="KW-0479">Metal-binding</keyword>
<keyword evidence="7" id="KW-0812">Transmembrane</keyword>
<dbReference type="CDD" id="cd11073">
    <property type="entry name" value="CYP76-like"/>
    <property type="match status" value="1"/>
</dbReference>
<keyword evidence="6" id="KW-0503">Monooxygenase</keyword>
<evidence type="ECO:0000256" key="4">
    <source>
        <dbReference type="ARBA" id="ARBA00023002"/>
    </source>
</evidence>
<dbReference type="PROSITE" id="PS00086">
    <property type="entry name" value="CYTOCHROME_P450"/>
    <property type="match status" value="1"/>
</dbReference>
<reference evidence="8" key="2">
    <citation type="submission" date="2021-02" db="EMBL/GenBank/DDBJ databases">
        <authorList>
            <person name="Kimball J.A."/>
            <person name="Haas M.W."/>
            <person name="Macchietto M."/>
            <person name="Kono T."/>
            <person name="Duquette J."/>
            <person name="Shao M."/>
        </authorList>
    </citation>
    <scope>NUCLEOTIDE SEQUENCE</scope>
    <source>
        <tissue evidence="8">Fresh leaf tissue</tissue>
    </source>
</reference>
<keyword evidence="9" id="KW-1185">Reference proteome</keyword>
<dbReference type="AlphaFoldDB" id="A0A8J5V1K3"/>
<dbReference type="FunFam" id="1.10.630.10:FF:000007">
    <property type="entry name" value="Cytochrome P450 76C4"/>
    <property type="match status" value="1"/>
</dbReference>
<keyword evidence="7" id="KW-1133">Transmembrane helix</keyword>
<keyword evidence="5 6" id="KW-0408">Iron</keyword>
<dbReference type="GO" id="GO:0005506">
    <property type="term" value="F:iron ion binding"/>
    <property type="evidence" value="ECO:0007669"/>
    <property type="project" value="InterPro"/>
</dbReference>
<evidence type="ECO:0000313" key="9">
    <source>
        <dbReference type="Proteomes" id="UP000729402"/>
    </source>
</evidence>
<evidence type="ECO:0008006" key="10">
    <source>
        <dbReference type="Google" id="ProtNLM"/>
    </source>
</evidence>
<organism evidence="8 9">
    <name type="scientific">Zizania palustris</name>
    <name type="common">Northern wild rice</name>
    <dbReference type="NCBI Taxonomy" id="103762"/>
    <lineage>
        <taxon>Eukaryota</taxon>
        <taxon>Viridiplantae</taxon>
        <taxon>Streptophyta</taxon>
        <taxon>Embryophyta</taxon>
        <taxon>Tracheophyta</taxon>
        <taxon>Spermatophyta</taxon>
        <taxon>Magnoliopsida</taxon>
        <taxon>Liliopsida</taxon>
        <taxon>Poales</taxon>
        <taxon>Poaceae</taxon>
        <taxon>BOP clade</taxon>
        <taxon>Oryzoideae</taxon>
        <taxon>Oryzeae</taxon>
        <taxon>Zizaniinae</taxon>
        <taxon>Zizania</taxon>
    </lineage>
</organism>
<accession>A0A8J5V1K3</accession>
<dbReference type="OrthoDB" id="686267at2759"/>